<evidence type="ECO:0000259" key="4">
    <source>
        <dbReference type="Pfam" id="PF14020"/>
    </source>
</evidence>
<dbReference type="AlphaFoldDB" id="E6W6F3"/>
<evidence type="ECO:0000256" key="3">
    <source>
        <dbReference type="PROSITE-ProRule" id="PRU00339"/>
    </source>
</evidence>
<dbReference type="InParanoid" id="E6W6F3"/>
<keyword evidence="1" id="KW-0677">Repeat</keyword>
<dbReference type="SMART" id="SM00028">
    <property type="entry name" value="TPR"/>
    <property type="match status" value="3"/>
</dbReference>
<evidence type="ECO:0000313" key="6">
    <source>
        <dbReference type="Proteomes" id="UP000002572"/>
    </source>
</evidence>
<keyword evidence="2 3" id="KW-0802">TPR repeat</keyword>
<feature type="repeat" description="TPR" evidence="3">
    <location>
        <begin position="195"/>
        <end position="228"/>
    </location>
</feature>
<dbReference type="STRING" id="653733.Selin_2577"/>
<protein>
    <submittedName>
        <fullName evidence="5">Tetratricopeptide TPR_1 repeat-containing protein</fullName>
    </submittedName>
</protein>
<dbReference type="HOGENOM" id="CLU_743415_0_0_0"/>
<dbReference type="InterPro" id="IPR025330">
    <property type="entry name" value="DUF4236"/>
</dbReference>
<dbReference type="InterPro" id="IPR011990">
    <property type="entry name" value="TPR-like_helical_dom_sf"/>
</dbReference>
<dbReference type="PROSITE" id="PS50005">
    <property type="entry name" value="TPR"/>
    <property type="match status" value="1"/>
</dbReference>
<dbReference type="Gene3D" id="1.25.40.10">
    <property type="entry name" value="Tetratricopeptide repeat domain"/>
    <property type="match status" value="2"/>
</dbReference>
<reference evidence="5 6" key="1">
    <citation type="submission" date="2010-12" db="EMBL/GenBank/DDBJ databases">
        <title>Complete sequence of Desulfurispirillum indicum S5.</title>
        <authorList>
            <consortium name="US DOE Joint Genome Institute"/>
            <person name="Lucas S."/>
            <person name="Copeland A."/>
            <person name="Lapidus A."/>
            <person name="Cheng J.-F."/>
            <person name="Goodwin L."/>
            <person name="Pitluck S."/>
            <person name="Chertkov O."/>
            <person name="Held B."/>
            <person name="Detter J.C."/>
            <person name="Han C."/>
            <person name="Tapia R."/>
            <person name="Land M."/>
            <person name="Hauser L."/>
            <person name="Kyrpides N."/>
            <person name="Ivanova N."/>
            <person name="Mikhailova N."/>
            <person name="Haggblom M."/>
            <person name="Rauschenbach I."/>
            <person name="Bini E."/>
            <person name="Woyke T."/>
        </authorList>
    </citation>
    <scope>NUCLEOTIDE SEQUENCE [LARGE SCALE GENOMIC DNA]</scope>
    <source>
        <strain evidence="6">ATCC BAA-1389 / DSM 22839 / S5</strain>
    </source>
</reference>
<dbReference type="SUPFAM" id="SSF48452">
    <property type="entry name" value="TPR-like"/>
    <property type="match status" value="1"/>
</dbReference>
<dbReference type="Proteomes" id="UP000002572">
    <property type="component" value="Chromosome"/>
</dbReference>
<gene>
    <name evidence="5" type="ordered locus">Selin_2577</name>
</gene>
<proteinExistence type="predicted"/>
<dbReference type="Pfam" id="PF14020">
    <property type="entry name" value="DUF4236"/>
    <property type="match status" value="1"/>
</dbReference>
<keyword evidence="6" id="KW-1185">Reference proteome</keyword>
<organism evidence="5 6">
    <name type="scientific">Desulfurispirillum indicum (strain ATCC BAA-1389 / DSM 22839 / S5)</name>
    <dbReference type="NCBI Taxonomy" id="653733"/>
    <lineage>
        <taxon>Bacteria</taxon>
        <taxon>Pseudomonadati</taxon>
        <taxon>Chrysiogenota</taxon>
        <taxon>Chrysiogenia</taxon>
        <taxon>Chrysiogenales</taxon>
        <taxon>Chrysiogenaceae</taxon>
        <taxon>Desulfurispirillum</taxon>
    </lineage>
</organism>
<dbReference type="Pfam" id="PF07719">
    <property type="entry name" value="TPR_2"/>
    <property type="match status" value="1"/>
</dbReference>
<dbReference type="InterPro" id="IPR013105">
    <property type="entry name" value="TPR_2"/>
</dbReference>
<accession>E6W6F3</accession>
<feature type="domain" description="DUF4236" evidence="4">
    <location>
        <begin position="3"/>
        <end position="56"/>
    </location>
</feature>
<dbReference type="Pfam" id="PF13432">
    <property type="entry name" value="TPR_16"/>
    <property type="match status" value="1"/>
</dbReference>
<dbReference type="RefSeq" id="WP_013507157.1">
    <property type="nucleotide sequence ID" value="NC_014836.1"/>
</dbReference>
<sequence>MSFRFFRRIRLAPGISLNLSKSGGSISLGPRGARMTVGHRGVRTTLGLPGSGLYYTDHESWAQLSRRNSSAVAPSRETVCDPSVVQQTLHLGFFRRLVTPAREIAFINGLRHFVEGNFLEALHAFERGRNAADNAFMAGFCQLKSSRFQDAVQTLTRVEEQHHLLGQLFEKYRLNLRFDLSITEEVTAHITPSRRGVLLALAEAHQELQQYDAAQACLQTLLKLNPDDVVVRVSLVEIMLETIPEESTVWEMVESDGIAARKCVRRPTDPAAWQEVVDLCENVENESSVHSVLMLYKARALQRLGQLAEARDTLTAALRRRKDRSEIVLRSLRYERALVYELMGEKARAREEFSRILAEDPGFEDVAERLQG</sequence>
<dbReference type="EMBL" id="CP002432">
    <property type="protein sequence ID" value="ADU67288.1"/>
    <property type="molecule type" value="Genomic_DNA"/>
</dbReference>
<evidence type="ECO:0000256" key="1">
    <source>
        <dbReference type="ARBA" id="ARBA00022737"/>
    </source>
</evidence>
<evidence type="ECO:0000313" key="5">
    <source>
        <dbReference type="EMBL" id="ADU67288.1"/>
    </source>
</evidence>
<dbReference type="eggNOG" id="COG0457">
    <property type="taxonomic scope" value="Bacteria"/>
</dbReference>
<name>E6W6F3_DESIS</name>
<evidence type="ECO:0000256" key="2">
    <source>
        <dbReference type="ARBA" id="ARBA00022803"/>
    </source>
</evidence>
<dbReference type="KEGG" id="din:Selin_2577"/>
<dbReference type="InterPro" id="IPR019734">
    <property type="entry name" value="TPR_rpt"/>
</dbReference>
<dbReference type="OrthoDB" id="983149at2"/>